<dbReference type="GO" id="GO:0045197">
    <property type="term" value="P:establishment or maintenance of epithelial cell apical/basal polarity"/>
    <property type="evidence" value="ECO:0007669"/>
    <property type="project" value="TreeGrafter"/>
</dbReference>
<dbReference type="GO" id="GO:0097120">
    <property type="term" value="P:receptor localization to synapse"/>
    <property type="evidence" value="ECO:0007669"/>
    <property type="project" value="TreeGrafter"/>
</dbReference>
<name>A0A3Q3GBF1_9LABR</name>
<dbReference type="SUPFAM" id="SSF50044">
    <property type="entry name" value="SH3-domain"/>
    <property type="match status" value="1"/>
</dbReference>
<dbReference type="PROSITE" id="PS50002">
    <property type="entry name" value="SH3"/>
    <property type="match status" value="1"/>
</dbReference>
<dbReference type="GO" id="GO:0007268">
    <property type="term" value="P:chemical synaptic transmission"/>
    <property type="evidence" value="ECO:0007669"/>
    <property type="project" value="TreeGrafter"/>
</dbReference>
<evidence type="ECO:0000313" key="5">
    <source>
        <dbReference type="Proteomes" id="UP000261660"/>
    </source>
</evidence>
<dbReference type="InterPro" id="IPR001452">
    <property type="entry name" value="SH3_domain"/>
</dbReference>
<dbReference type="GO" id="GO:0035255">
    <property type="term" value="F:ionotropic glutamate receptor binding"/>
    <property type="evidence" value="ECO:0007669"/>
    <property type="project" value="TreeGrafter"/>
</dbReference>
<dbReference type="GO" id="GO:0099072">
    <property type="term" value="P:regulation of postsynaptic membrane neurotransmitter receptor levels"/>
    <property type="evidence" value="ECO:0007669"/>
    <property type="project" value="TreeGrafter"/>
</dbReference>
<accession>A0A3Q3GBF1</accession>
<dbReference type="GO" id="GO:0098609">
    <property type="term" value="P:cell-cell adhesion"/>
    <property type="evidence" value="ECO:0007669"/>
    <property type="project" value="TreeGrafter"/>
</dbReference>
<sequence>HTHTPGCRGKSCSDHARFEAKIHDLREQMMNSSISSGSGSLRTSQKRSLYVRALFDYDKTRDSGLPSQGLNFKFGDILHVVNASDDEWWQARQLTSQGEVEEVGVIPSKRRVEKKERARLKTVKFNSKSRDRGVSVSFQFCSSASASDT</sequence>
<evidence type="ECO:0000259" key="3">
    <source>
        <dbReference type="PROSITE" id="PS50002"/>
    </source>
</evidence>
<dbReference type="InParanoid" id="A0A3Q3GBF1"/>
<dbReference type="SMART" id="SM00326">
    <property type="entry name" value="SH3"/>
    <property type="match status" value="1"/>
</dbReference>
<dbReference type="Proteomes" id="UP000261660">
    <property type="component" value="Unplaced"/>
</dbReference>
<dbReference type="GO" id="GO:0043113">
    <property type="term" value="P:receptor clustering"/>
    <property type="evidence" value="ECO:0007669"/>
    <property type="project" value="TreeGrafter"/>
</dbReference>
<dbReference type="PANTHER" id="PTHR23119">
    <property type="entry name" value="DISCS LARGE"/>
    <property type="match status" value="1"/>
</dbReference>
<reference evidence="4" key="2">
    <citation type="submission" date="2025-09" db="UniProtKB">
        <authorList>
            <consortium name="Ensembl"/>
        </authorList>
    </citation>
    <scope>IDENTIFICATION</scope>
</reference>
<dbReference type="FunFam" id="2.30.30.40:FF:000058">
    <property type="entry name" value="Disks large homolog 1 isoform X1"/>
    <property type="match status" value="1"/>
</dbReference>
<evidence type="ECO:0000256" key="2">
    <source>
        <dbReference type="PROSITE-ProRule" id="PRU00192"/>
    </source>
</evidence>
<feature type="domain" description="SH3" evidence="3">
    <location>
        <begin position="46"/>
        <end position="116"/>
    </location>
</feature>
<dbReference type="GO" id="GO:0016323">
    <property type="term" value="C:basolateral plasma membrane"/>
    <property type="evidence" value="ECO:0007669"/>
    <property type="project" value="TreeGrafter"/>
</dbReference>
<dbReference type="Pfam" id="PF00018">
    <property type="entry name" value="SH3_1"/>
    <property type="match status" value="1"/>
</dbReference>
<dbReference type="STRING" id="56723.ENSLBEP00000030506"/>
<dbReference type="InterPro" id="IPR036028">
    <property type="entry name" value="SH3-like_dom_sf"/>
</dbReference>
<organism evidence="4 5">
    <name type="scientific">Labrus bergylta</name>
    <name type="common">ballan wrasse</name>
    <dbReference type="NCBI Taxonomy" id="56723"/>
    <lineage>
        <taxon>Eukaryota</taxon>
        <taxon>Metazoa</taxon>
        <taxon>Chordata</taxon>
        <taxon>Craniata</taxon>
        <taxon>Vertebrata</taxon>
        <taxon>Euteleostomi</taxon>
        <taxon>Actinopterygii</taxon>
        <taxon>Neopterygii</taxon>
        <taxon>Teleostei</taxon>
        <taxon>Neoteleostei</taxon>
        <taxon>Acanthomorphata</taxon>
        <taxon>Eupercaria</taxon>
        <taxon>Labriformes</taxon>
        <taxon>Labridae</taxon>
        <taxon>Labrus</taxon>
    </lineage>
</organism>
<keyword evidence="5" id="KW-1185">Reference proteome</keyword>
<evidence type="ECO:0000256" key="1">
    <source>
        <dbReference type="ARBA" id="ARBA00022443"/>
    </source>
</evidence>
<dbReference type="Ensembl" id="ENSLBET00000031915.1">
    <property type="protein sequence ID" value="ENSLBEP00000030506.1"/>
    <property type="gene ID" value="ENSLBEG00000023041.1"/>
</dbReference>
<keyword evidence="1 2" id="KW-0728">SH3 domain</keyword>
<dbReference type="GO" id="GO:0031594">
    <property type="term" value="C:neuromuscular junction"/>
    <property type="evidence" value="ECO:0007669"/>
    <property type="project" value="TreeGrafter"/>
</dbReference>
<dbReference type="GO" id="GO:0019901">
    <property type="term" value="F:protein kinase binding"/>
    <property type="evidence" value="ECO:0007669"/>
    <property type="project" value="TreeGrafter"/>
</dbReference>
<dbReference type="Gene3D" id="2.30.30.40">
    <property type="entry name" value="SH3 Domains"/>
    <property type="match status" value="1"/>
</dbReference>
<dbReference type="PANTHER" id="PTHR23119:SF5">
    <property type="entry name" value="DISKS LARGE HOMOLOG 1"/>
    <property type="match status" value="1"/>
</dbReference>
<reference evidence="4" key="1">
    <citation type="submission" date="2025-08" db="UniProtKB">
        <authorList>
            <consortium name="Ensembl"/>
        </authorList>
    </citation>
    <scope>IDENTIFICATION</scope>
</reference>
<proteinExistence type="predicted"/>
<dbReference type="InterPro" id="IPR050614">
    <property type="entry name" value="Synaptic_Scaffolding_LAP-MAGUK"/>
</dbReference>
<dbReference type="GO" id="GO:0043005">
    <property type="term" value="C:neuron projection"/>
    <property type="evidence" value="ECO:0007669"/>
    <property type="project" value="TreeGrafter"/>
</dbReference>
<evidence type="ECO:0000313" key="4">
    <source>
        <dbReference type="Ensembl" id="ENSLBEP00000030506.1"/>
    </source>
</evidence>
<dbReference type="AlphaFoldDB" id="A0A3Q3GBF1"/>
<protein>
    <recommendedName>
        <fullName evidence="3">SH3 domain-containing protein</fullName>
    </recommendedName>
</protein>
<dbReference type="GeneTree" id="ENSGT00940000159409"/>
<dbReference type="GO" id="GO:0098839">
    <property type="term" value="C:postsynaptic density membrane"/>
    <property type="evidence" value="ECO:0007669"/>
    <property type="project" value="TreeGrafter"/>
</dbReference>